<feature type="domain" description="PAN-3" evidence="2">
    <location>
        <begin position="42"/>
        <end position="80"/>
    </location>
</feature>
<dbReference type="WBParaSite" id="NBR_0001005801-mRNA-1">
    <property type="protein sequence ID" value="NBR_0001005801-mRNA-1"/>
    <property type="gene ID" value="NBR_0001005801"/>
</dbReference>
<feature type="chain" id="PRO_5043125285" evidence="1">
    <location>
        <begin position="25"/>
        <end position="500"/>
    </location>
</feature>
<dbReference type="Proteomes" id="UP000271162">
    <property type="component" value="Unassembled WGS sequence"/>
</dbReference>
<evidence type="ECO:0000259" key="2">
    <source>
        <dbReference type="Pfam" id="PF08277"/>
    </source>
</evidence>
<keyword evidence="1" id="KW-0732">Signal</keyword>
<evidence type="ECO:0000256" key="1">
    <source>
        <dbReference type="SAM" id="SignalP"/>
    </source>
</evidence>
<sequence length="500" mass="55924">MQSVVKSLLLFTWTSTLTLRGAKALSFAEIEAQSFTGVLKFEYRTQDIAECQKNCYWFSDCTIAVHNTNVCSLYGAGNGVIQKNGNAYEIRRDAVYNNCEPKLTFPTLVPFIRTHESDGTTTAKGCTIFEVIVYVNTQGIHFYMDKNMFASMLNITPKCEIHFVKDELPGCSSIPVYSVRRRRRMLFGSGYAASDAYQKLGPFTSSANCAANAPKCKRDVILREYKNTAMEDYLYLPEGAVHPQLQYTEVDIPIHSGAALSFVENQAQDFTGRLKYAFKCQDLKNCLANCYYFSDCTTITYSNSFCSIYGAGNDVFPTNGQAYEIRRDAVYNKCEPKFTLGTLVPFTRTPEADGTTTATGCTLYNVKVFVNPQGVHFFVETTAQSIPNLTKKCEIHFVKEELPGCSSIPVVAITRRRRLLFGNDYLASAAYTKSKAYTSSANCVTSAPECARNVILREYKNTTMEDYIYLPPGIVHPQLQYSEVDIPIHVQYTDCSAASI</sequence>
<keyword evidence="4" id="KW-1185">Reference proteome</keyword>
<dbReference type="EMBL" id="UYSL01020247">
    <property type="protein sequence ID" value="VDL73648.1"/>
    <property type="molecule type" value="Genomic_DNA"/>
</dbReference>
<accession>A0A0N4Y2T9</accession>
<gene>
    <name evidence="3" type="ORF">NBR_LOCUS10059</name>
</gene>
<evidence type="ECO:0000313" key="3">
    <source>
        <dbReference type="EMBL" id="VDL73648.1"/>
    </source>
</evidence>
<dbReference type="AlphaFoldDB" id="A0A0N4Y2T9"/>
<proteinExistence type="predicted"/>
<reference evidence="3 4" key="2">
    <citation type="submission" date="2018-11" db="EMBL/GenBank/DDBJ databases">
        <authorList>
            <consortium name="Pathogen Informatics"/>
        </authorList>
    </citation>
    <scope>NUCLEOTIDE SEQUENCE [LARGE SCALE GENOMIC DNA]</scope>
</reference>
<dbReference type="InterPro" id="IPR006583">
    <property type="entry name" value="PAN-3_domain"/>
</dbReference>
<reference evidence="5" key="1">
    <citation type="submission" date="2016-03" db="UniProtKB">
        <authorList>
            <consortium name="WormBaseParasite"/>
        </authorList>
    </citation>
    <scope>IDENTIFICATION</scope>
</reference>
<dbReference type="OMA" id="NECAKQC"/>
<dbReference type="Pfam" id="PF08277">
    <property type="entry name" value="PAN_3"/>
    <property type="match status" value="1"/>
</dbReference>
<name>A0A0N4Y2T9_NIPBR</name>
<evidence type="ECO:0000313" key="4">
    <source>
        <dbReference type="Proteomes" id="UP000271162"/>
    </source>
</evidence>
<protein>
    <submittedName>
        <fullName evidence="5">CW domain-containing protein</fullName>
    </submittedName>
</protein>
<feature type="signal peptide" evidence="1">
    <location>
        <begin position="1"/>
        <end position="24"/>
    </location>
</feature>
<organism evidence="5">
    <name type="scientific">Nippostrongylus brasiliensis</name>
    <name type="common">Rat hookworm</name>
    <dbReference type="NCBI Taxonomy" id="27835"/>
    <lineage>
        <taxon>Eukaryota</taxon>
        <taxon>Metazoa</taxon>
        <taxon>Ecdysozoa</taxon>
        <taxon>Nematoda</taxon>
        <taxon>Chromadorea</taxon>
        <taxon>Rhabditida</taxon>
        <taxon>Rhabditina</taxon>
        <taxon>Rhabditomorpha</taxon>
        <taxon>Strongyloidea</taxon>
        <taxon>Heligmosomidae</taxon>
        <taxon>Nippostrongylus</taxon>
    </lineage>
</organism>
<evidence type="ECO:0000313" key="5">
    <source>
        <dbReference type="WBParaSite" id="NBR_0001005801-mRNA-1"/>
    </source>
</evidence>